<dbReference type="RefSeq" id="WP_229642002.1">
    <property type="nucleotide sequence ID" value="NZ_JADWDC010000058.1"/>
</dbReference>
<keyword evidence="4" id="KW-0233">DNA recombination</keyword>
<dbReference type="PROSITE" id="PS51898">
    <property type="entry name" value="TYR_RECOMBINASE"/>
    <property type="match status" value="1"/>
</dbReference>
<evidence type="ECO:0000256" key="5">
    <source>
        <dbReference type="PROSITE-ProRule" id="PRU01248"/>
    </source>
</evidence>
<evidence type="ECO:0000313" key="8">
    <source>
        <dbReference type="EMBL" id="MCC0178899.1"/>
    </source>
</evidence>
<dbReference type="GO" id="GO:0003677">
    <property type="term" value="F:DNA binding"/>
    <property type="evidence" value="ECO:0007669"/>
    <property type="project" value="UniProtKB-UniRule"/>
</dbReference>
<dbReference type="AlphaFoldDB" id="A0A964BTM3"/>
<keyword evidence="9" id="KW-1185">Reference proteome</keyword>
<evidence type="ECO:0000259" key="6">
    <source>
        <dbReference type="PROSITE" id="PS51898"/>
    </source>
</evidence>
<name>A0A964BTM3_9CYAN</name>
<evidence type="ECO:0000259" key="7">
    <source>
        <dbReference type="PROSITE" id="PS51900"/>
    </source>
</evidence>
<dbReference type="InterPro" id="IPR044068">
    <property type="entry name" value="CB"/>
</dbReference>
<evidence type="ECO:0000256" key="1">
    <source>
        <dbReference type="ARBA" id="ARBA00008857"/>
    </source>
</evidence>
<dbReference type="InterPro" id="IPR013762">
    <property type="entry name" value="Integrase-like_cat_sf"/>
</dbReference>
<dbReference type="PROSITE" id="PS51900">
    <property type="entry name" value="CB"/>
    <property type="match status" value="1"/>
</dbReference>
<feature type="domain" description="Tyr recombinase" evidence="6">
    <location>
        <begin position="139"/>
        <end position="342"/>
    </location>
</feature>
<evidence type="ECO:0000313" key="9">
    <source>
        <dbReference type="Proteomes" id="UP000729733"/>
    </source>
</evidence>
<dbReference type="InterPro" id="IPR011010">
    <property type="entry name" value="DNA_brk_join_enz"/>
</dbReference>
<keyword evidence="2" id="KW-0229">DNA integration</keyword>
<dbReference type="Gene3D" id="1.10.443.10">
    <property type="entry name" value="Intergrase catalytic core"/>
    <property type="match status" value="1"/>
</dbReference>
<dbReference type="EMBL" id="JADWDC010000058">
    <property type="protein sequence ID" value="MCC0178899.1"/>
    <property type="molecule type" value="Genomic_DNA"/>
</dbReference>
<feature type="domain" description="Core-binding (CB)" evidence="7">
    <location>
        <begin position="30"/>
        <end position="115"/>
    </location>
</feature>
<dbReference type="Pfam" id="PF13495">
    <property type="entry name" value="Phage_int_SAM_4"/>
    <property type="match status" value="1"/>
</dbReference>
<comment type="caution">
    <text evidence="8">The sequence shown here is derived from an EMBL/GenBank/DDBJ whole genome shotgun (WGS) entry which is preliminary data.</text>
</comment>
<gene>
    <name evidence="8" type="ORF">I4641_18175</name>
</gene>
<evidence type="ECO:0000256" key="2">
    <source>
        <dbReference type="ARBA" id="ARBA00022908"/>
    </source>
</evidence>
<protein>
    <submittedName>
        <fullName evidence="8">Tyrosine-type recombinase/integrase</fullName>
    </submittedName>
</protein>
<comment type="similarity">
    <text evidence="1">Belongs to the 'phage' integrase family.</text>
</comment>
<reference evidence="8" key="1">
    <citation type="journal article" date="2021" name="Antonie Van Leeuwenhoek">
        <title>Draft genome and description of Waterburya agarophytonicola gen. nov. sp. nov. (Pleurocapsales, Cyanobacteria): a seaweed symbiont.</title>
        <authorList>
            <person name="Bonthond G."/>
            <person name="Shalygin S."/>
            <person name="Bayer T."/>
            <person name="Weinberger F."/>
        </authorList>
    </citation>
    <scope>NUCLEOTIDE SEQUENCE</scope>
    <source>
        <strain evidence="8">KI4</strain>
    </source>
</reference>
<dbReference type="InterPro" id="IPR010998">
    <property type="entry name" value="Integrase_recombinase_N"/>
</dbReference>
<dbReference type="Proteomes" id="UP000729733">
    <property type="component" value="Unassembled WGS sequence"/>
</dbReference>
<dbReference type="Gene3D" id="1.10.150.130">
    <property type="match status" value="1"/>
</dbReference>
<dbReference type="SUPFAM" id="SSF56349">
    <property type="entry name" value="DNA breaking-rejoining enzymes"/>
    <property type="match status" value="1"/>
</dbReference>
<dbReference type="PANTHER" id="PTHR30349">
    <property type="entry name" value="PHAGE INTEGRASE-RELATED"/>
    <property type="match status" value="1"/>
</dbReference>
<evidence type="ECO:0000256" key="4">
    <source>
        <dbReference type="ARBA" id="ARBA00023172"/>
    </source>
</evidence>
<organism evidence="8 9">
    <name type="scientific">Waterburya agarophytonicola KI4</name>
    <dbReference type="NCBI Taxonomy" id="2874699"/>
    <lineage>
        <taxon>Bacteria</taxon>
        <taxon>Bacillati</taxon>
        <taxon>Cyanobacteriota</taxon>
        <taxon>Cyanophyceae</taxon>
        <taxon>Pleurocapsales</taxon>
        <taxon>Hyellaceae</taxon>
        <taxon>Waterburya</taxon>
        <taxon>Waterburya agarophytonicola</taxon>
    </lineage>
</organism>
<keyword evidence="3 5" id="KW-0238">DNA-binding</keyword>
<dbReference type="GO" id="GO:0015074">
    <property type="term" value="P:DNA integration"/>
    <property type="evidence" value="ECO:0007669"/>
    <property type="project" value="UniProtKB-KW"/>
</dbReference>
<sequence>MAIRRLSKDNRLERSDRHSLATVSTLPTVKAMVDCFEKYLNLTIADGHASVDTVKTYRSRVHQFLSWCKERELYPALITQDNIKEYRKHLVDSEKTSPTIRLSLLAIKHFYTACLADKLVKDNPVVGVKAPREKREIGSTINYLSLEELQQIFNSVAPTYKIRGDKTRQVQVLRDRVLLGCMALQGCRSIEMYRANLGDVSESYGQHFLQLDGKNSIRTVVLRPDLAEEIAQYRQARRSNKEKLTFQSPLFISLSNRRYAQRLSRRGIGHVVDGYLEKCGLKHTDLERSISPHSLRHTAGTLSLQNGSSLREVQDFLGHADPKTTAVYTHVLSSQENNPAAKIEVNF</sequence>
<dbReference type="InterPro" id="IPR002104">
    <property type="entry name" value="Integrase_catalytic"/>
</dbReference>
<evidence type="ECO:0000256" key="3">
    <source>
        <dbReference type="ARBA" id="ARBA00023125"/>
    </source>
</evidence>
<dbReference type="GO" id="GO:0006310">
    <property type="term" value="P:DNA recombination"/>
    <property type="evidence" value="ECO:0007669"/>
    <property type="project" value="UniProtKB-KW"/>
</dbReference>
<dbReference type="InterPro" id="IPR050090">
    <property type="entry name" value="Tyrosine_recombinase_XerCD"/>
</dbReference>
<dbReference type="PANTHER" id="PTHR30349:SF41">
    <property type="entry name" value="INTEGRASE_RECOMBINASE PROTEIN MJ0367-RELATED"/>
    <property type="match status" value="1"/>
</dbReference>
<accession>A0A964BTM3</accession>
<proteinExistence type="inferred from homology"/>
<dbReference type="InterPro" id="IPR004107">
    <property type="entry name" value="Integrase_SAM-like_N"/>
</dbReference>
<dbReference type="Pfam" id="PF00589">
    <property type="entry name" value="Phage_integrase"/>
    <property type="match status" value="1"/>
</dbReference>